<evidence type="ECO:0000256" key="2">
    <source>
        <dbReference type="ARBA" id="ARBA00023002"/>
    </source>
</evidence>
<proteinExistence type="inferred from homology"/>
<evidence type="ECO:0000313" key="5">
    <source>
        <dbReference type="EMBL" id="MBT2134665.1"/>
    </source>
</evidence>
<sequence length="186" mass="19662">MEGRFRSMSNEPVGDVAAKSSGRSEPAKVAELRQALRRLGGGVTIVATIDDDGRPCGLMMTSVMSLSFDPPSMLLAINRSASALPSLIERGRFSINLIGVGDEEMCSAFAASDKGSRFASASWKVNGAGVPVYQDAIATLVCEIDDAQTFGTHVIIRGLVLTASCSEKTEGLVYLNGQFCRAQPRG</sequence>
<accession>A0ABS5W4H8</accession>
<dbReference type="SMART" id="SM00903">
    <property type="entry name" value="Flavin_Reduct"/>
    <property type="match status" value="1"/>
</dbReference>
<dbReference type="InterPro" id="IPR012349">
    <property type="entry name" value="Split_barrel_FMN-bd"/>
</dbReference>
<dbReference type="RefSeq" id="WP_214536296.1">
    <property type="nucleotide sequence ID" value="NZ_JAHFVK010000002.1"/>
</dbReference>
<evidence type="ECO:0000256" key="1">
    <source>
        <dbReference type="ARBA" id="ARBA00008898"/>
    </source>
</evidence>
<protein>
    <submittedName>
        <fullName evidence="5">Flavin reductase family protein</fullName>
    </submittedName>
</protein>
<dbReference type="EMBL" id="JAHFVK010000002">
    <property type="protein sequence ID" value="MBT2134665.1"/>
    <property type="molecule type" value="Genomic_DNA"/>
</dbReference>
<dbReference type="PANTHER" id="PTHR30466:SF11">
    <property type="entry name" value="FLAVIN-DEPENDENT MONOOXYGENASE, REDUCTASE SUBUNIT HSAB"/>
    <property type="match status" value="1"/>
</dbReference>
<keyword evidence="2" id="KW-0560">Oxidoreductase</keyword>
<dbReference type="InterPro" id="IPR002563">
    <property type="entry name" value="Flavin_Rdtase-like_dom"/>
</dbReference>
<organism evidence="5 6">
    <name type="scientific">Croceibacterium selenioxidans</name>
    <dbReference type="NCBI Taxonomy" id="2838833"/>
    <lineage>
        <taxon>Bacteria</taxon>
        <taxon>Pseudomonadati</taxon>
        <taxon>Pseudomonadota</taxon>
        <taxon>Alphaproteobacteria</taxon>
        <taxon>Sphingomonadales</taxon>
        <taxon>Erythrobacteraceae</taxon>
        <taxon>Croceibacterium</taxon>
    </lineage>
</organism>
<comment type="caution">
    <text evidence="5">The sequence shown here is derived from an EMBL/GenBank/DDBJ whole genome shotgun (WGS) entry which is preliminary data.</text>
</comment>
<keyword evidence="6" id="KW-1185">Reference proteome</keyword>
<reference evidence="5 6" key="1">
    <citation type="submission" date="2021-05" db="EMBL/GenBank/DDBJ databases">
        <title>Croceibacterium sp. LX-88 genome sequence.</title>
        <authorList>
            <person name="Luo X."/>
        </authorList>
    </citation>
    <scope>NUCLEOTIDE SEQUENCE [LARGE SCALE GENOMIC DNA]</scope>
    <source>
        <strain evidence="5 6">LX-88</strain>
    </source>
</reference>
<dbReference type="InterPro" id="IPR050268">
    <property type="entry name" value="NADH-dep_flavin_reductase"/>
</dbReference>
<dbReference type="Proteomes" id="UP000811255">
    <property type="component" value="Unassembled WGS sequence"/>
</dbReference>
<gene>
    <name evidence="5" type="ORF">KK137_09995</name>
</gene>
<feature type="region of interest" description="Disordered" evidence="3">
    <location>
        <begin position="1"/>
        <end position="25"/>
    </location>
</feature>
<name>A0ABS5W4H8_9SPHN</name>
<evidence type="ECO:0000313" key="6">
    <source>
        <dbReference type="Proteomes" id="UP000811255"/>
    </source>
</evidence>
<feature type="domain" description="Flavin reductase like" evidence="4">
    <location>
        <begin position="36"/>
        <end position="181"/>
    </location>
</feature>
<evidence type="ECO:0000259" key="4">
    <source>
        <dbReference type="SMART" id="SM00903"/>
    </source>
</evidence>
<dbReference type="Pfam" id="PF01613">
    <property type="entry name" value="Flavin_Reduct"/>
    <property type="match status" value="1"/>
</dbReference>
<dbReference type="PANTHER" id="PTHR30466">
    <property type="entry name" value="FLAVIN REDUCTASE"/>
    <property type="match status" value="1"/>
</dbReference>
<dbReference type="Gene3D" id="2.30.110.10">
    <property type="entry name" value="Electron Transport, Fmn-binding Protein, Chain A"/>
    <property type="match status" value="1"/>
</dbReference>
<comment type="similarity">
    <text evidence="1">Belongs to the non-flavoprotein flavin reductase family.</text>
</comment>
<evidence type="ECO:0000256" key="3">
    <source>
        <dbReference type="SAM" id="MobiDB-lite"/>
    </source>
</evidence>
<dbReference type="SUPFAM" id="SSF50475">
    <property type="entry name" value="FMN-binding split barrel"/>
    <property type="match status" value="1"/>
</dbReference>